<keyword evidence="1" id="KW-0472">Membrane</keyword>
<name>A0A6M0IRQ3_9BACT</name>
<proteinExistence type="predicted"/>
<dbReference type="EMBL" id="JAAGNZ010000008">
    <property type="protein sequence ID" value="NEU70764.1"/>
    <property type="molecule type" value="Genomic_DNA"/>
</dbReference>
<dbReference type="GO" id="GO:0016020">
    <property type="term" value="C:membrane"/>
    <property type="evidence" value="ECO:0007669"/>
    <property type="project" value="InterPro"/>
</dbReference>
<evidence type="ECO:0000259" key="2">
    <source>
        <dbReference type="Pfam" id="PF06580"/>
    </source>
</evidence>
<dbReference type="InterPro" id="IPR010559">
    <property type="entry name" value="Sig_transdc_His_kin_internal"/>
</dbReference>
<feature type="domain" description="Signal transduction histidine kinase internal region" evidence="2">
    <location>
        <begin position="185"/>
        <end position="263"/>
    </location>
</feature>
<keyword evidence="4" id="KW-1185">Reference proteome</keyword>
<dbReference type="Pfam" id="PF06580">
    <property type="entry name" value="His_kinase"/>
    <property type="match status" value="1"/>
</dbReference>
<dbReference type="Proteomes" id="UP000477386">
    <property type="component" value="Unassembled WGS sequence"/>
</dbReference>
<dbReference type="PANTHER" id="PTHR34220">
    <property type="entry name" value="SENSOR HISTIDINE KINASE YPDA"/>
    <property type="match status" value="1"/>
</dbReference>
<keyword evidence="1" id="KW-0812">Transmembrane</keyword>
<gene>
    <name evidence="3" type="ORF">GK091_28120</name>
</gene>
<dbReference type="PANTHER" id="PTHR34220:SF7">
    <property type="entry name" value="SENSOR HISTIDINE KINASE YPDA"/>
    <property type="match status" value="1"/>
</dbReference>
<keyword evidence="1" id="KW-1133">Transmembrane helix</keyword>
<dbReference type="RefSeq" id="WP_164044075.1">
    <property type="nucleotide sequence ID" value="NZ_JAAGNZ010000008.1"/>
</dbReference>
<feature type="transmembrane region" description="Helical" evidence="1">
    <location>
        <begin position="51"/>
        <end position="72"/>
    </location>
</feature>
<accession>A0A6M0IRQ3</accession>
<protein>
    <recommendedName>
        <fullName evidence="2">Signal transduction histidine kinase internal region domain-containing protein</fullName>
    </recommendedName>
</protein>
<sequence length="377" mass="43234">MYSLINSPFLNPGPIRQIARRLLPVLILYFLLSSDGPLLGLIERYGRVGRYMLYLQLVLPSSIFYGFGYWLFHRFLYQFRPFPLLAVILLTYALVYITNYASFIWLHQTVGFPARYSNQSDMADQWRLMVAHGPIGLFKSPPLFIWNFTMSFAYPSLLLAFKGLYDNRSAQLQNAQLQQQNTQLEFNYLKSQVNPHFLFNTLNSIYALTEEDNPQAALLVHQLSGLMRYTLYETGGAFVALHKEFQFIRDYVSLEQTRATKRLALSLELPDRVDENLQIAPFILITFVENAFKHGLARSSQRTWIRTRVHLQATTLHLEVSNSQPTTADATSGGLSLSNVGKRLALLYPDHRLSITRKPAEYTVQLVLSLGTIAKSY</sequence>
<dbReference type="InterPro" id="IPR036890">
    <property type="entry name" value="HATPase_C_sf"/>
</dbReference>
<evidence type="ECO:0000313" key="4">
    <source>
        <dbReference type="Proteomes" id="UP000477386"/>
    </source>
</evidence>
<evidence type="ECO:0000313" key="3">
    <source>
        <dbReference type="EMBL" id="NEU70764.1"/>
    </source>
</evidence>
<dbReference type="Gene3D" id="3.30.565.10">
    <property type="entry name" value="Histidine kinase-like ATPase, C-terminal domain"/>
    <property type="match status" value="1"/>
</dbReference>
<evidence type="ECO:0000256" key="1">
    <source>
        <dbReference type="SAM" id="Phobius"/>
    </source>
</evidence>
<feature type="transmembrane region" description="Helical" evidence="1">
    <location>
        <begin position="84"/>
        <end position="106"/>
    </location>
</feature>
<feature type="transmembrane region" description="Helical" evidence="1">
    <location>
        <begin position="143"/>
        <end position="161"/>
    </location>
</feature>
<dbReference type="InterPro" id="IPR050640">
    <property type="entry name" value="Bact_2-comp_sensor_kinase"/>
</dbReference>
<reference evidence="3 4" key="1">
    <citation type="submission" date="2020-02" db="EMBL/GenBank/DDBJ databases">
        <title>Draft genome sequence of two Spirosoma agri KCTC 52727 and Spirosoma terrae KCTC 52035.</title>
        <authorList>
            <person name="Rojas J."/>
            <person name="Ambika Manirajan B."/>
            <person name="Ratering S."/>
            <person name="Suarez C."/>
            <person name="Schnell S."/>
        </authorList>
    </citation>
    <scope>NUCLEOTIDE SEQUENCE [LARGE SCALE GENOMIC DNA]</scope>
    <source>
        <strain evidence="3 4">KCTC 52727</strain>
    </source>
</reference>
<organism evidence="3 4">
    <name type="scientific">Spirosoma agri</name>
    <dbReference type="NCBI Taxonomy" id="1987381"/>
    <lineage>
        <taxon>Bacteria</taxon>
        <taxon>Pseudomonadati</taxon>
        <taxon>Bacteroidota</taxon>
        <taxon>Cytophagia</taxon>
        <taxon>Cytophagales</taxon>
        <taxon>Cytophagaceae</taxon>
        <taxon>Spirosoma</taxon>
    </lineage>
</organism>
<feature type="transmembrane region" description="Helical" evidence="1">
    <location>
        <begin position="21"/>
        <end position="39"/>
    </location>
</feature>
<dbReference type="AlphaFoldDB" id="A0A6M0IRQ3"/>
<dbReference type="GO" id="GO:0000155">
    <property type="term" value="F:phosphorelay sensor kinase activity"/>
    <property type="evidence" value="ECO:0007669"/>
    <property type="project" value="InterPro"/>
</dbReference>
<comment type="caution">
    <text evidence="3">The sequence shown here is derived from an EMBL/GenBank/DDBJ whole genome shotgun (WGS) entry which is preliminary data.</text>
</comment>